<keyword evidence="9" id="KW-1185">Reference proteome</keyword>
<dbReference type="InterPro" id="IPR016914">
    <property type="entry name" value="TrmL"/>
</dbReference>
<evidence type="ECO:0000256" key="4">
    <source>
        <dbReference type="ARBA" id="ARBA00022691"/>
    </source>
</evidence>
<dbReference type="GO" id="GO:0008173">
    <property type="term" value="F:RNA methyltransferase activity"/>
    <property type="evidence" value="ECO:0007669"/>
    <property type="project" value="InterPro"/>
</dbReference>
<evidence type="ECO:0000256" key="1">
    <source>
        <dbReference type="ARBA" id="ARBA00022490"/>
    </source>
</evidence>
<feature type="domain" description="tRNA/rRNA methyltransferase SpoU type" evidence="7">
    <location>
        <begin position="119"/>
        <end position="216"/>
    </location>
</feature>
<dbReference type="InterPro" id="IPR001537">
    <property type="entry name" value="SpoU_MeTrfase"/>
</dbReference>
<evidence type="ECO:0000256" key="3">
    <source>
        <dbReference type="ARBA" id="ARBA00022679"/>
    </source>
</evidence>
<dbReference type="InterPro" id="IPR029028">
    <property type="entry name" value="Alpha/beta_knot_MTases"/>
</dbReference>
<keyword evidence="1" id="KW-0963">Cytoplasm</keyword>
<evidence type="ECO:0000256" key="5">
    <source>
        <dbReference type="ARBA" id="ARBA00022694"/>
    </source>
</evidence>
<organism evidence="8 9">
    <name type="scientific">Musa troglodytarum</name>
    <name type="common">fe'i banana</name>
    <dbReference type="NCBI Taxonomy" id="320322"/>
    <lineage>
        <taxon>Eukaryota</taxon>
        <taxon>Viridiplantae</taxon>
        <taxon>Streptophyta</taxon>
        <taxon>Embryophyta</taxon>
        <taxon>Tracheophyta</taxon>
        <taxon>Spermatophyta</taxon>
        <taxon>Magnoliopsida</taxon>
        <taxon>Liliopsida</taxon>
        <taxon>Zingiberales</taxon>
        <taxon>Musaceae</taxon>
        <taxon>Musa</taxon>
    </lineage>
</organism>
<evidence type="ECO:0000256" key="6">
    <source>
        <dbReference type="SAM" id="MobiDB-lite"/>
    </source>
</evidence>
<keyword evidence="3" id="KW-0808">Transferase</keyword>
<proteinExistence type="inferred from homology"/>
<dbReference type="EMBL" id="CP097509">
    <property type="protein sequence ID" value="URE19253.1"/>
    <property type="molecule type" value="Genomic_DNA"/>
</dbReference>
<dbReference type="AlphaFoldDB" id="A0A9E7KG55"/>
<dbReference type="GO" id="GO:0003723">
    <property type="term" value="F:RNA binding"/>
    <property type="evidence" value="ECO:0007669"/>
    <property type="project" value="InterPro"/>
</dbReference>
<dbReference type="PANTHER" id="PTHR42971">
    <property type="entry name" value="TRNA (CYTIDINE(34)-2'-O)-METHYLTRANSFERASE"/>
    <property type="match status" value="1"/>
</dbReference>
<name>A0A9E7KG55_9LILI</name>
<reference evidence="8" key="1">
    <citation type="submission" date="2022-05" db="EMBL/GenBank/DDBJ databases">
        <title>The Musa troglodytarum L. genome provides insights into the mechanism of non-climacteric behaviour and enrichment of carotenoids.</title>
        <authorList>
            <person name="Wang J."/>
        </authorList>
    </citation>
    <scope>NUCLEOTIDE SEQUENCE</scope>
    <source>
        <tissue evidence="8">Leaf</tissue>
    </source>
</reference>
<keyword evidence="4" id="KW-0949">S-adenosyl-L-methionine</keyword>
<evidence type="ECO:0000259" key="7">
    <source>
        <dbReference type="Pfam" id="PF00588"/>
    </source>
</evidence>
<accession>A0A9E7KG55</accession>
<sequence>MGVGGLRTLHLRSSPVFLRPPATRSPRLLRKLFSPPRTLHKRPSLSFHSAASPEPLSYSVENGNANSCTSCTPGVVNDISCNKLLQVVLVSPQIPGNTGSIARTCAASAVGLHLVGVRYVVVKVHTSWAEFREYFRQQDGEKRLLAFTKRGTQIHSDFTYKRGDWLVFGSETSGLPPEALFDCSAEGLGGGTIRIPMVETYVRCLNLSVSVGIALYEASRQLNYEQLQYPLSTSSISCSPDTTMAPVPSKAIAAVAGMVRGRLRAAVRTRGGGGEGAGRWTSPGTEERPKGYAFNRLPPPPGKSREWEDWELPCYVTSFLAIVILGVGLNAKPDLTLETWAHQKAVERLQKKETASDSELWKSITTTTMTSNANVEVGGVGLISQAQ</sequence>
<dbReference type="OrthoDB" id="5580682at2759"/>
<keyword evidence="5" id="KW-0819">tRNA processing</keyword>
<dbReference type="Gene3D" id="3.40.1280.10">
    <property type="match status" value="1"/>
</dbReference>
<dbReference type="GO" id="GO:0002130">
    <property type="term" value="P:wobble position ribose methylation"/>
    <property type="evidence" value="ECO:0007669"/>
    <property type="project" value="TreeGrafter"/>
</dbReference>
<evidence type="ECO:0000313" key="9">
    <source>
        <dbReference type="Proteomes" id="UP001055439"/>
    </source>
</evidence>
<dbReference type="HAMAP" id="MF_01885">
    <property type="entry name" value="tRNA_methyltr_TrmL"/>
    <property type="match status" value="1"/>
</dbReference>
<gene>
    <name evidence="8" type="ORF">MUK42_34638</name>
</gene>
<dbReference type="InterPro" id="IPR029026">
    <property type="entry name" value="tRNA_m1G_MTases_N"/>
</dbReference>
<dbReference type="Pfam" id="PF00588">
    <property type="entry name" value="SpoU_methylase"/>
    <property type="match status" value="1"/>
</dbReference>
<dbReference type="Proteomes" id="UP001055439">
    <property type="component" value="Chromosome 7"/>
</dbReference>
<evidence type="ECO:0000313" key="8">
    <source>
        <dbReference type="EMBL" id="URE19253.1"/>
    </source>
</evidence>
<keyword evidence="2 8" id="KW-0489">Methyltransferase</keyword>
<protein>
    <submittedName>
        <fullName evidence="8">SpoU rRNA Methylase family</fullName>
    </submittedName>
</protein>
<evidence type="ECO:0000256" key="2">
    <source>
        <dbReference type="ARBA" id="ARBA00022603"/>
    </source>
</evidence>
<dbReference type="SUPFAM" id="SSF75217">
    <property type="entry name" value="alpha/beta knot"/>
    <property type="match status" value="1"/>
</dbReference>
<feature type="region of interest" description="Disordered" evidence="6">
    <location>
        <begin position="268"/>
        <end position="291"/>
    </location>
</feature>
<dbReference type="PANTHER" id="PTHR42971:SF1">
    <property type="entry name" value="TRNA (CYTIDINE(34)-2'-O)-METHYLTRANSFERASE"/>
    <property type="match status" value="1"/>
</dbReference>